<accession>A0A9P9YKQ9</accession>
<reference evidence="1" key="1">
    <citation type="journal article" date="2023" name="Genome Biol. Evol.">
        <title>Long-read-based Genome Assembly of Drosophila gunungcola Reveals Fewer Chemosensory Genes in Flower-breeding Species.</title>
        <authorList>
            <person name="Negi A."/>
            <person name="Liao B.Y."/>
            <person name="Yeh S.D."/>
        </authorList>
    </citation>
    <scope>NUCLEOTIDE SEQUENCE</scope>
    <source>
        <strain evidence="1">Sukarami</strain>
    </source>
</reference>
<evidence type="ECO:0000313" key="1">
    <source>
        <dbReference type="EMBL" id="KAI8038726.1"/>
    </source>
</evidence>
<gene>
    <name evidence="1" type="ORF">M5D96_008634</name>
</gene>
<proteinExistence type="predicted"/>
<evidence type="ECO:0000313" key="2">
    <source>
        <dbReference type="Proteomes" id="UP001059596"/>
    </source>
</evidence>
<dbReference type="EMBL" id="JAMKOV010000007">
    <property type="protein sequence ID" value="KAI8038726.1"/>
    <property type="molecule type" value="Genomic_DNA"/>
</dbReference>
<feature type="non-terminal residue" evidence="1">
    <location>
        <position position="33"/>
    </location>
</feature>
<organism evidence="1 2">
    <name type="scientific">Drosophila gunungcola</name>
    <name type="common">fruit fly</name>
    <dbReference type="NCBI Taxonomy" id="103775"/>
    <lineage>
        <taxon>Eukaryota</taxon>
        <taxon>Metazoa</taxon>
        <taxon>Ecdysozoa</taxon>
        <taxon>Arthropoda</taxon>
        <taxon>Hexapoda</taxon>
        <taxon>Insecta</taxon>
        <taxon>Pterygota</taxon>
        <taxon>Neoptera</taxon>
        <taxon>Endopterygota</taxon>
        <taxon>Diptera</taxon>
        <taxon>Brachycera</taxon>
        <taxon>Muscomorpha</taxon>
        <taxon>Ephydroidea</taxon>
        <taxon>Drosophilidae</taxon>
        <taxon>Drosophila</taxon>
        <taxon>Sophophora</taxon>
    </lineage>
</organism>
<sequence length="33" mass="3633">MHKKVVKGAGGKRYDELPGFVGKPLPWQLPVIS</sequence>
<comment type="caution">
    <text evidence="1">The sequence shown here is derived from an EMBL/GenBank/DDBJ whole genome shotgun (WGS) entry which is preliminary data.</text>
</comment>
<protein>
    <submittedName>
        <fullName evidence="1">Uncharacterized protein</fullName>
    </submittedName>
</protein>
<keyword evidence="2" id="KW-1185">Reference proteome</keyword>
<dbReference type="AlphaFoldDB" id="A0A9P9YKQ9"/>
<name>A0A9P9YKQ9_9MUSC</name>
<dbReference type="Proteomes" id="UP001059596">
    <property type="component" value="Unassembled WGS sequence"/>
</dbReference>